<feature type="domain" description="Isochorismatase-like" evidence="2">
    <location>
        <begin position="5"/>
        <end position="148"/>
    </location>
</feature>
<dbReference type="Proteomes" id="UP000472320">
    <property type="component" value="Unassembled WGS sequence"/>
</dbReference>
<evidence type="ECO:0000256" key="1">
    <source>
        <dbReference type="ARBA" id="ARBA00022801"/>
    </source>
</evidence>
<keyword evidence="1" id="KW-0378">Hydrolase</keyword>
<keyword evidence="4" id="KW-1185">Reference proteome</keyword>
<accession>A0A6L6QN37</accession>
<evidence type="ECO:0000259" key="2">
    <source>
        <dbReference type="Pfam" id="PF00857"/>
    </source>
</evidence>
<dbReference type="InterPro" id="IPR036380">
    <property type="entry name" value="Isochorismatase-like_sf"/>
</dbReference>
<protein>
    <submittedName>
        <fullName evidence="3">Isochorismatase family protein</fullName>
    </submittedName>
</protein>
<dbReference type="SUPFAM" id="SSF52499">
    <property type="entry name" value="Isochorismatase-like hydrolases"/>
    <property type="match status" value="1"/>
</dbReference>
<organism evidence="3 4">
    <name type="scientific">Massilia eburnea</name>
    <dbReference type="NCBI Taxonomy" id="1776165"/>
    <lineage>
        <taxon>Bacteria</taxon>
        <taxon>Pseudomonadati</taxon>
        <taxon>Pseudomonadota</taxon>
        <taxon>Betaproteobacteria</taxon>
        <taxon>Burkholderiales</taxon>
        <taxon>Oxalobacteraceae</taxon>
        <taxon>Telluria group</taxon>
        <taxon>Massilia</taxon>
    </lineage>
</organism>
<gene>
    <name evidence="3" type="ORF">GM658_24460</name>
</gene>
<dbReference type="OrthoDB" id="5360912at2"/>
<sequence>MPRRALIVIDVQNEYFTGNLPIEYPPVEQSLPNIVQAMKVARESGIPVVVVQHDTPEGTPIFAVGSDGWQLHPDIAALGADHVINKKRPSSFTGTDLAQWLADRQIDTLSIVGYMTQNCNASTIYEAAHMGFAVEHLSDATGAPSYENAAGRATAEEIHRVLNVVFHSNFGAVTTTREWADAVSAGRAIAKDNVYLSARRARESLGRASSV</sequence>
<dbReference type="Pfam" id="PF00857">
    <property type="entry name" value="Isochorismatase"/>
    <property type="match status" value="1"/>
</dbReference>
<dbReference type="AlphaFoldDB" id="A0A6L6QN37"/>
<dbReference type="InterPro" id="IPR000868">
    <property type="entry name" value="Isochorismatase-like_dom"/>
</dbReference>
<dbReference type="RefSeq" id="WP_155456681.1">
    <property type="nucleotide sequence ID" value="NZ_WNKX01000027.1"/>
</dbReference>
<evidence type="ECO:0000313" key="3">
    <source>
        <dbReference type="EMBL" id="MTW13769.1"/>
    </source>
</evidence>
<dbReference type="PANTHER" id="PTHR43540">
    <property type="entry name" value="PEROXYUREIDOACRYLATE/UREIDOACRYLATE AMIDOHYDROLASE-RELATED"/>
    <property type="match status" value="1"/>
</dbReference>
<comment type="caution">
    <text evidence="3">The sequence shown here is derived from an EMBL/GenBank/DDBJ whole genome shotgun (WGS) entry which is preliminary data.</text>
</comment>
<dbReference type="CDD" id="cd01014">
    <property type="entry name" value="nicotinamidase_related"/>
    <property type="match status" value="1"/>
</dbReference>
<dbReference type="EMBL" id="WNKX01000027">
    <property type="protein sequence ID" value="MTW13769.1"/>
    <property type="molecule type" value="Genomic_DNA"/>
</dbReference>
<dbReference type="Gene3D" id="3.40.50.850">
    <property type="entry name" value="Isochorismatase-like"/>
    <property type="match status" value="1"/>
</dbReference>
<name>A0A6L6QN37_9BURK</name>
<dbReference type="PANTHER" id="PTHR43540:SF6">
    <property type="entry name" value="ISOCHORISMATASE-LIKE DOMAIN-CONTAINING PROTEIN"/>
    <property type="match status" value="1"/>
</dbReference>
<evidence type="ECO:0000313" key="4">
    <source>
        <dbReference type="Proteomes" id="UP000472320"/>
    </source>
</evidence>
<reference evidence="3 4" key="1">
    <citation type="submission" date="2019-11" db="EMBL/GenBank/DDBJ databases">
        <title>Type strains purchased from KCTC, JCM and DSMZ.</title>
        <authorList>
            <person name="Lu H."/>
        </authorList>
    </citation>
    <scope>NUCLEOTIDE SEQUENCE [LARGE SCALE GENOMIC DNA]</scope>
    <source>
        <strain evidence="3 4">JCM 31587</strain>
    </source>
</reference>
<dbReference type="InterPro" id="IPR050272">
    <property type="entry name" value="Isochorismatase-like_hydrls"/>
</dbReference>
<dbReference type="GO" id="GO:0016787">
    <property type="term" value="F:hydrolase activity"/>
    <property type="evidence" value="ECO:0007669"/>
    <property type="project" value="UniProtKB-KW"/>
</dbReference>
<proteinExistence type="predicted"/>